<feature type="region of interest" description="Disordered" evidence="1">
    <location>
        <begin position="19"/>
        <end position="52"/>
    </location>
</feature>
<evidence type="ECO:0000313" key="2">
    <source>
        <dbReference type="EMBL" id="GAA2494115.1"/>
    </source>
</evidence>
<evidence type="ECO:0000313" key="3">
    <source>
        <dbReference type="Proteomes" id="UP001500730"/>
    </source>
</evidence>
<keyword evidence="3" id="KW-1185">Reference proteome</keyword>
<dbReference type="Proteomes" id="UP001500730">
    <property type="component" value="Unassembled WGS sequence"/>
</dbReference>
<reference evidence="2 3" key="1">
    <citation type="journal article" date="2019" name="Int. J. Syst. Evol. Microbiol.">
        <title>The Global Catalogue of Microorganisms (GCM) 10K type strain sequencing project: providing services to taxonomists for standard genome sequencing and annotation.</title>
        <authorList>
            <consortium name="The Broad Institute Genomics Platform"/>
            <consortium name="The Broad Institute Genome Sequencing Center for Infectious Disease"/>
            <person name="Wu L."/>
            <person name="Ma J."/>
        </authorList>
    </citation>
    <scope>NUCLEOTIDE SEQUENCE [LARGE SCALE GENOMIC DNA]</scope>
    <source>
        <strain evidence="2 3">JCM 16259</strain>
    </source>
</reference>
<dbReference type="EMBL" id="BAAARE010000017">
    <property type="protein sequence ID" value="GAA2494115.1"/>
    <property type="molecule type" value="Genomic_DNA"/>
</dbReference>
<proteinExistence type="predicted"/>
<sequence>MIEHYTDLRAVQAEIESRYPRRRRARRDSSLEVIRRTMARNTREENGTGRRR</sequence>
<evidence type="ECO:0008006" key="4">
    <source>
        <dbReference type="Google" id="ProtNLM"/>
    </source>
</evidence>
<evidence type="ECO:0000256" key="1">
    <source>
        <dbReference type="SAM" id="MobiDB-lite"/>
    </source>
</evidence>
<name>A0ABN3M184_9MICO</name>
<dbReference type="RefSeq" id="WP_344256327.1">
    <property type="nucleotide sequence ID" value="NZ_BAAARE010000017.1"/>
</dbReference>
<gene>
    <name evidence="2" type="ORF">GCM10009858_35120</name>
</gene>
<organism evidence="2 3">
    <name type="scientific">Terrabacter carboxydivorans</name>
    <dbReference type="NCBI Taxonomy" id="619730"/>
    <lineage>
        <taxon>Bacteria</taxon>
        <taxon>Bacillati</taxon>
        <taxon>Actinomycetota</taxon>
        <taxon>Actinomycetes</taxon>
        <taxon>Micrococcales</taxon>
        <taxon>Intrasporangiaceae</taxon>
        <taxon>Terrabacter</taxon>
    </lineage>
</organism>
<comment type="caution">
    <text evidence="2">The sequence shown here is derived from an EMBL/GenBank/DDBJ whole genome shotgun (WGS) entry which is preliminary data.</text>
</comment>
<accession>A0ABN3M184</accession>
<feature type="compositionally biased region" description="Basic and acidic residues" evidence="1">
    <location>
        <begin position="27"/>
        <end position="52"/>
    </location>
</feature>
<protein>
    <recommendedName>
        <fullName evidence="4">Transposase</fullName>
    </recommendedName>
</protein>